<dbReference type="EMBL" id="CP009288">
    <property type="protein sequence ID" value="AIQ12862.1"/>
    <property type="molecule type" value="Genomic_DNA"/>
</dbReference>
<keyword evidence="3" id="KW-0949">S-adenosyl-L-methionine</keyword>
<proteinExistence type="predicted"/>
<reference evidence="5 6" key="1">
    <citation type="submission" date="2014-08" db="EMBL/GenBank/DDBJ databases">
        <title>Comparative genomics of the Paenibacillus odorifer group.</title>
        <authorList>
            <person name="den Bakker H.C."/>
            <person name="Tsai Y.-C."/>
            <person name="Martin N."/>
            <person name="Korlach J."/>
            <person name="Wiedmann M."/>
        </authorList>
    </citation>
    <scope>NUCLEOTIDE SEQUENCE [LARGE SCALE GENOMIC DNA]</scope>
    <source>
        <strain evidence="5 6">DSM 1735</strain>
    </source>
</reference>
<evidence type="ECO:0000256" key="3">
    <source>
        <dbReference type="ARBA" id="ARBA00022691"/>
    </source>
</evidence>
<keyword evidence="6" id="KW-1185">Reference proteome</keyword>
<dbReference type="InterPro" id="IPR013216">
    <property type="entry name" value="Methyltransf_11"/>
</dbReference>
<dbReference type="eggNOG" id="COG2226">
    <property type="taxonomic scope" value="Bacteria"/>
</dbReference>
<dbReference type="STRING" id="44251.PDUR_13785"/>
<dbReference type="PANTHER" id="PTHR43464:SF19">
    <property type="entry name" value="UBIQUINONE BIOSYNTHESIS O-METHYLTRANSFERASE, MITOCHONDRIAL"/>
    <property type="match status" value="1"/>
</dbReference>
<name>A0A089HP55_PAEDU</name>
<gene>
    <name evidence="5" type="ORF">PDUR_13785</name>
</gene>
<dbReference type="Gene3D" id="3.40.50.150">
    <property type="entry name" value="Vaccinia Virus protein VP39"/>
    <property type="match status" value="1"/>
</dbReference>
<sequence length="241" mass="27862">MKDKILNAYARLAKDYELHVDTSSGHNACYERPAMMKLLPGEMDGLTALDAGSAAGWYTEQMIRRGARVTAVDMSPEMAEACKRRFGDAAEVLVCDLSEPLPFGEETFDVIVSSLTLHYISSWGPVFREFRRVLKPGGRLIFSVNHPFMDFTHFDRPDYFKHEPLSETWNKKESGPVEVSFYRRPLHEIINTVTGYLTLEQLVEPQLEESMQEHPNFRDWFARWGEHLKKHPHFLIVQSRK</sequence>
<protein>
    <submittedName>
        <fullName evidence="5">Ubiquinone biosynthesis methyltransferase UbiE</fullName>
    </submittedName>
</protein>
<evidence type="ECO:0000256" key="1">
    <source>
        <dbReference type="ARBA" id="ARBA00022603"/>
    </source>
</evidence>
<dbReference type="PANTHER" id="PTHR43464">
    <property type="entry name" value="METHYLTRANSFERASE"/>
    <property type="match status" value="1"/>
</dbReference>
<dbReference type="SUPFAM" id="SSF53335">
    <property type="entry name" value="S-adenosyl-L-methionine-dependent methyltransferases"/>
    <property type="match status" value="1"/>
</dbReference>
<dbReference type="KEGG" id="pdu:PDUR_13785"/>
<evidence type="ECO:0000259" key="4">
    <source>
        <dbReference type="Pfam" id="PF08241"/>
    </source>
</evidence>
<dbReference type="AlphaFoldDB" id="A0A089HP55"/>
<evidence type="ECO:0000313" key="6">
    <source>
        <dbReference type="Proteomes" id="UP000029409"/>
    </source>
</evidence>
<dbReference type="InterPro" id="IPR029063">
    <property type="entry name" value="SAM-dependent_MTases_sf"/>
</dbReference>
<dbReference type="GO" id="GO:0008757">
    <property type="term" value="F:S-adenosylmethionine-dependent methyltransferase activity"/>
    <property type="evidence" value="ECO:0007669"/>
    <property type="project" value="InterPro"/>
</dbReference>
<dbReference type="GO" id="GO:0032259">
    <property type="term" value="P:methylation"/>
    <property type="evidence" value="ECO:0007669"/>
    <property type="project" value="UniProtKB-KW"/>
</dbReference>
<dbReference type="OrthoDB" id="9791837at2"/>
<keyword evidence="5" id="KW-0830">Ubiquinone</keyword>
<dbReference type="Proteomes" id="UP000029409">
    <property type="component" value="Chromosome"/>
</dbReference>
<keyword evidence="2 5" id="KW-0808">Transferase</keyword>
<organism evidence="5 6">
    <name type="scientific">Paenibacillus durus</name>
    <name type="common">Paenibacillus azotofixans</name>
    <dbReference type="NCBI Taxonomy" id="44251"/>
    <lineage>
        <taxon>Bacteria</taxon>
        <taxon>Bacillati</taxon>
        <taxon>Bacillota</taxon>
        <taxon>Bacilli</taxon>
        <taxon>Bacillales</taxon>
        <taxon>Paenibacillaceae</taxon>
        <taxon>Paenibacillus</taxon>
    </lineage>
</organism>
<evidence type="ECO:0000313" key="5">
    <source>
        <dbReference type="EMBL" id="AIQ12862.1"/>
    </source>
</evidence>
<dbReference type="CDD" id="cd02440">
    <property type="entry name" value="AdoMet_MTases"/>
    <property type="match status" value="1"/>
</dbReference>
<dbReference type="Pfam" id="PF08241">
    <property type="entry name" value="Methyltransf_11"/>
    <property type="match status" value="1"/>
</dbReference>
<accession>A0A089HP55</accession>
<feature type="domain" description="Methyltransferase type 11" evidence="4">
    <location>
        <begin position="49"/>
        <end position="142"/>
    </location>
</feature>
<evidence type="ECO:0000256" key="2">
    <source>
        <dbReference type="ARBA" id="ARBA00022679"/>
    </source>
</evidence>
<keyword evidence="1 5" id="KW-0489">Methyltransferase</keyword>
<dbReference type="RefSeq" id="WP_042206686.1">
    <property type="nucleotide sequence ID" value="NZ_CP009288.1"/>
</dbReference>